<dbReference type="Pfam" id="PF22479">
    <property type="entry name" value="Pam3_gp18"/>
    <property type="match status" value="1"/>
</dbReference>
<proteinExistence type="predicted"/>
<keyword evidence="3" id="KW-1185">Reference proteome</keyword>
<sequence length="111" mass="12330">MRDRIEINKNLIPYRFDIVLAGRAYTFFVDYNRTACFFTVSLYDSAGSLLCSGEPLVYGMPLFRDVYRAGVFPALDLTPLDESGQEQAVTWENLGETVFLTVDDEGGGAVG</sequence>
<reference evidence="2 3" key="1">
    <citation type="submission" date="2022-06" db="EMBL/GenBank/DDBJ databases">
        <title>Isolation of gut microbiota from human fecal samples.</title>
        <authorList>
            <person name="Pamer E.G."/>
            <person name="Barat B."/>
            <person name="Waligurski E."/>
            <person name="Medina S."/>
            <person name="Paddock L."/>
            <person name="Mostad J."/>
        </authorList>
    </citation>
    <scope>NUCLEOTIDE SEQUENCE [LARGE SCALE GENOMIC DNA]</scope>
    <source>
        <strain evidence="2 3">DFI.9.73</strain>
    </source>
</reference>
<evidence type="ECO:0000313" key="3">
    <source>
        <dbReference type="Proteomes" id="UP001524473"/>
    </source>
</evidence>
<name>A0ABT1S0H0_9FIRM</name>
<organism evidence="2 3">
    <name type="scientific">Neglectibacter timonensis</name>
    <dbReference type="NCBI Taxonomy" id="1776382"/>
    <lineage>
        <taxon>Bacteria</taxon>
        <taxon>Bacillati</taxon>
        <taxon>Bacillota</taxon>
        <taxon>Clostridia</taxon>
        <taxon>Eubacteriales</taxon>
        <taxon>Oscillospiraceae</taxon>
        <taxon>Neglectibacter</taxon>
    </lineage>
</organism>
<evidence type="ECO:0000259" key="1">
    <source>
        <dbReference type="Pfam" id="PF22479"/>
    </source>
</evidence>
<comment type="caution">
    <text evidence="2">The sequence shown here is derived from an EMBL/GenBank/DDBJ whole genome shotgun (WGS) entry which is preliminary data.</text>
</comment>
<dbReference type="EMBL" id="JANFZH010000023">
    <property type="protein sequence ID" value="MCQ4840432.1"/>
    <property type="molecule type" value="Genomic_DNA"/>
</dbReference>
<dbReference type="RefSeq" id="WP_066866473.1">
    <property type="nucleotide sequence ID" value="NZ_CABKVV010000014.1"/>
</dbReference>
<dbReference type="InterPro" id="IPR054252">
    <property type="entry name" value="Pam3_gp18"/>
</dbReference>
<feature type="domain" description="Cyanophage baseplate Pam3 plug gp18" evidence="1">
    <location>
        <begin position="3"/>
        <end position="104"/>
    </location>
</feature>
<accession>A0ABT1S0H0</accession>
<dbReference type="GeneID" id="90533407"/>
<protein>
    <recommendedName>
        <fullName evidence="1">Cyanophage baseplate Pam3 plug gp18 domain-containing protein</fullName>
    </recommendedName>
</protein>
<evidence type="ECO:0000313" key="2">
    <source>
        <dbReference type="EMBL" id="MCQ4840432.1"/>
    </source>
</evidence>
<dbReference type="Proteomes" id="UP001524473">
    <property type="component" value="Unassembled WGS sequence"/>
</dbReference>
<gene>
    <name evidence="2" type="ORF">NE695_10970</name>
</gene>